<feature type="region of interest" description="Disordered" evidence="2">
    <location>
        <begin position="651"/>
        <end position="736"/>
    </location>
</feature>
<evidence type="ECO:0000259" key="3">
    <source>
        <dbReference type="PROSITE" id="PS50245"/>
    </source>
</evidence>
<feature type="region of interest" description="Disordered" evidence="2">
    <location>
        <begin position="762"/>
        <end position="827"/>
    </location>
</feature>
<organism evidence="4 5">
    <name type="scientific">Hymenoscyphus fraxineus</name>
    <dbReference type="NCBI Taxonomy" id="746836"/>
    <lineage>
        <taxon>Eukaryota</taxon>
        <taxon>Fungi</taxon>
        <taxon>Dikarya</taxon>
        <taxon>Ascomycota</taxon>
        <taxon>Pezizomycotina</taxon>
        <taxon>Leotiomycetes</taxon>
        <taxon>Helotiales</taxon>
        <taxon>Helotiaceae</taxon>
        <taxon>Hymenoscyphus</taxon>
    </lineage>
</organism>
<dbReference type="EMBL" id="CAJVRL010000081">
    <property type="protein sequence ID" value="CAG8957772.1"/>
    <property type="molecule type" value="Genomic_DNA"/>
</dbReference>
<feature type="compositionally biased region" description="Basic and acidic residues" evidence="2">
    <location>
        <begin position="651"/>
        <end position="665"/>
    </location>
</feature>
<name>A0A9N9PXL7_9HELO</name>
<dbReference type="InterPro" id="IPR000938">
    <property type="entry name" value="CAP-Gly_domain"/>
</dbReference>
<feature type="region of interest" description="Disordered" evidence="2">
    <location>
        <begin position="590"/>
        <end position="637"/>
    </location>
</feature>
<dbReference type="Pfam" id="PF01302">
    <property type="entry name" value="CAP_GLY"/>
    <property type="match status" value="1"/>
</dbReference>
<accession>A0A9N9PXL7</accession>
<feature type="compositionally biased region" description="Low complexity" evidence="2">
    <location>
        <begin position="551"/>
        <end position="560"/>
    </location>
</feature>
<keyword evidence="1" id="KW-0175">Coiled coil</keyword>
<feature type="compositionally biased region" description="Low complexity" evidence="2">
    <location>
        <begin position="349"/>
        <end position="360"/>
    </location>
</feature>
<feature type="region of interest" description="Disordered" evidence="2">
    <location>
        <begin position="57"/>
        <end position="101"/>
    </location>
</feature>
<dbReference type="SUPFAM" id="SSF74924">
    <property type="entry name" value="Cap-Gly domain"/>
    <property type="match status" value="1"/>
</dbReference>
<feature type="compositionally biased region" description="Low complexity" evidence="2">
    <location>
        <begin position="57"/>
        <end position="66"/>
    </location>
</feature>
<feature type="compositionally biased region" description="Polar residues" evidence="2">
    <location>
        <begin position="298"/>
        <end position="316"/>
    </location>
</feature>
<feature type="compositionally biased region" description="Basic and acidic residues" evidence="2">
    <location>
        <begin position="708"/>
        <end position="725"/>
    </location>
</feature>
<dbReference type="OrthoDB" id="2130750at2759"/>
<dbReference type="AlphaFoldDB" id="A0A9N9PXL7"/>
<dbReference type="PROSITE" id="PS50245">
    <property type="entry name" value="CAP_GLY_2"/>
    <property type="match status" value="1"/>
</dbReference>
<dbReference type="InterPro" id="IPR036859">
    <property type="entry name" value="CAP-Gly_dom_sf"/>
</dbReference>
<feature type="region of interest" description="Disordered" evidence="2">
    <location>
        <begin position="1"/>
        <end position="23"/>
    </location>
</feature>
<keyword evidence="5" id="KW-1185">Reference proteome</keyword>
<dbReference type="Gene3D" id="2.30.30.190">
    <property type="entry name" value="CAP Gly-rich-like domain"/>
    <property type="match status" value="1"/>
</dbReference>
<gene>
    <name evidence="4" type="ORF">HYFRA_00000110</name>
</gene>
<evidence type="ECO:0000256" key="1">
    <source>
        <dbReference type="SAM" id="Coils"/>
    </source>
</evidence>
<feature type="coiled-coil region" evidence="1">
    <location>
        <begin position="426"/>
        <end position="548"/>
    </location>
</feature>
<evidence type="ECO:0000313" key="4">
    <source>
        <dbReference type="EMBL" id="CAG8957772.1"/>
    </source>
</evidence>
<dbReference type="Proteomes" id="UP000696280">
    <property type="component" value="Unassembled WGS sequence"/>
</dbReference>
<reference evidence="4" key="1">
    <citation type="submission" date="2021-07" db="EMBL/GenBank/DDBJ databases">
        <authorList>
            <person name="Durling M."/>
        </authorList>
    </citation>
    <scope>NUCLEOTIDE SEQUENCE</scope>
</reference>
<evidence type="ECO:0000313" key="5">
    <source>
        <dbReference type="Proteomes" id="UP000696280"/>
    </source>
</evidence>
<dbReference type="SMART" id="SM01052">
    <property type="entry name" value="CAP_GLY"/>
    <property type="match status" value="1"/>
</dbReference>
<feature type="region of interest" description="Disordered" evidence="2">
    <location>
        <begin position="176"/>
        <end position="367"/>
    </location>
</feature>
<feature type="domain" description="CAP-Gly" evidence="3">
    <location>
        <begin position="121"/>
        <end position="167"/>
    </location>
</feature>
<proteinExistence type="predicted"/>
<dbReference type="PANTHER" id="PTHR18916:SF83">
    <property type="entry name" value="TIP ELONGATION PROTEIN 1"/>
    <property type="match status" value="1"/>
</dbReference>
<feature type="compositionally biased region" description="Polar residues" evidence="2">
    <location>
        <begin position="202"/>
        <end position="218"/>
    </location>
</feature>
<feature type="compositionally biased region" description="Polar residues" evidence="2">
    <location>
        <begin position="186"/>
        <end position="195"/>
    </location>
</feature>
<feature type="compositionally biased region" description="Polar residues" evidence="2">
    <location>
        <begin position="77"/>
        <end position="94"/>
    </location>
</feature>
<dbReference type="PANTHER" id="PTHR18916">
    <property type="entry name" value="DYNACTIN 1-RELATED MICROTUBULE-BINDING"/>
    <property type="match status" value="1"/>
</dbReference>
<protein>
    <recommendedName>
        <fullName evidence="3">CAP-Gly domain-containing protein</fullName>
    </recommendedName>
</protein>
<comment type="caution">
    <text evidence="4">The sequence shown here is derived from an EMBL/GenBank/DDBJ whole genome shotgun (WGS) entry which is preliminary data.</text>
</comment>
<feature type="region of interest" description="Disordered" evidence="2">
    <location>
        <begin position="407"/>
        <end position="426"/>
    </location>
</feature>
<evidence type="ECO:0000256" key="2">
    <source>
        <dbReference type="SAM" id="MobiDB-lite"/>
    </source>
</evidence>
<feature type="compositionally biased region" description="Polar residues" evidence="2">
    <location>
        <begin position="330"/>
        <end position="343"/>
    </location>
</feature>
<feature type="region of interest" description="Disordered" evidence="2">
    <location>
        <begin position="551"/>
        <end position="575"/>
    </location>
</feature>
<feature type="compositionally biased region" description="Polar residues" evidence="2">
    <location>
        <begin position="620"/>
        <end position="629"/>
    </location>
</feature>
<feature type="compositionally biased region" description="Polar residues" evidence="2">
    <location>
        <begin position="670"/>
        <end position="683"/>
    </location>
</feature>
<sequence length="862" mass="93431">MATQTTPRRQLRPRQVNSTASSPNLNSAYIAQAELAKNPFPSSLSKKISLSALTPNSLATTTTTTPDGTKGYGVSTVPYTNRTTSRNMAPTTPSYGDGEDLEVGDTVDVPGNMYGVVKFVGTVQGKKGLFAGVELCEEFARRGKNNGDVEGVSYFHTQIPGAGIFLPINRATRRASASSRDESFPLTPSTPSAGSSFKARGQSATFTPPTPSLPNFSKSVGAVRAPSPGFKKTRPSLPRPESPLRKPQLSAFPTIHTPGQKVPPRYGSPVPPKFGQSVGGTADSGDPRKRGAYPGRNGMSTPGTRSVSALGQTPMSISEDDATPIGVGRTPTNGSLGSVSSFASKMRPASRAASRTASRTGYRVNNEDEVDRLRGQLEEREKQLKDQAASLAEMEGALAEVQSLMGAAEGGPSRNNRRGSVEDKDASQLRMLLREKNEKIAMLTAEFDAHRADFRSTIDTLELASTETERVYEKRVEDLLHEVREYQDRTDDVDSVARQLKQLEELVQELEEGLEDARRGEAEARGEVEFLRGEVERTRSELRREREKAAAVLNGNGANGDSKSSSAQAKELAQRDDEIRGLKAIIHSLSRDAIPDTSNPPSEFERTPTQRQGSFPGLQGSISGTSSQDKAAREKMERELRELRAVVEAKTTREDELERELERARRGSAGQVNSQRSSAMTLQGSGGIITQDYSSASARDSKGTIASWRERDLPRSSGEHQRKSTLDTMPESDTYSSATESNFCELCETTGHDILTCTNMFTTNGNGKPRPQNELNVQKRTSKDAGREGLNLPPQDYKPAPLSPMKRPPPPVEKTPTAAIPNPMESGPCAGKESGVINMDKWCGVCEREGHDSIDCPFEDAF</sequence>